<evidence type="ECO:0000256" key="4">
    <source>
        <dbReference type="ARBA" id="ARBA00023136"/>
    </source>
</evidence>
<feature type="region of interest" description="Disordered" evidence="5">
    <location>
        <begin position="783"/>
        <end position="820"/>
    </location>
</feature>
<name>A0A9N8DMM5_9STRA</name>
<evidence type="ECO:0000313" key="7">
    <source>
        <dbReference type="EMBL" id="CAB9503330.1"/>
    </source>
</evidence>
<feature type="transmembrane region" description="Helical" evidence="6">
    <location>
        <begin position="532"/>
        <end position="555"/>
    </location>
</feature>
<keyword evidence="2 6" id="KW-0812">Transmembrane</keyword>
<dbReference type="EMBL" id="CAICTM010000161">
    <property type="protein sequence ID" value="CAB9503330.1"/>
    <property type="molecule type" value="Genomic_DNA"/>
</dbReference>
<organism evidence="7 8">
    <name type="scientific">Seminavis robusta</name>
    <dbReference type="NCBI Taxonomy" id="568900"/>
    <lineage>
        <taxon>Eukaryota</taxon>
        <taxon>Sar</taxon>
        <taxon>Stramenopiles</taxon>
        <taxon>Ochrophyta</taxon>
        <taxon>Bacillariophyta</taxon>
        <taxon>Bacillariophyceae</taxon>
        <taxon>Bacillariophycidae</taxon>
        <taxon>Naviculales</taxon>
        <taxon>Naviculaceae</taxon>
        <taxon>Seminavis</taxon>
    </lineage>
</organism>
<dbReference type="OrthoDB" id="44002at2759"/>
<dbReference type="Gene3D" id="1.20.1070.10">
    <property type="entry name" value="Rhodopsin 7-helix transmembrane proteins"/>
    <property type="match status" value="1"/>
</dbReference>
<keyword evidence="3 6" id="KW-1133">Transmembrane helix</keyword>
<evidence type="ECO:0000256" key="2">
    <source>
        <dbReference type="ARBA" id="ARBA00022692"/>
    </source>
</evidence>
<protein>
    <submittedName>
        <fullName evidence="7">Uncharacterized protein</fullName>
    </submittedName>
</protein>
<dbReference type="PANTHER" id="PTHR23112">
    <property type="entry name" value="G PROTEIN-COUPLED RECEPTOR 157-RELATED"/>
    <property type="match status" value="1"/>
</dbReference>
<keyword evidence="8" id="KW-1185">Reference proteome</keyword>
<evidence type="ECO:0000256" key="3">
    <source>
        <dbReference type="ARBA" id="ARBA00022989"/>
    </source>
</evidence>
<evidence type="ECO:0000313" key="8">
    <source>
        <dbReference type="Proteomes" id="UP001153069"/>
    </source>
</evidence>
<feature type="transmembrane region" description="Helical" evidence="6">
    <location>
        <begin position="450"/>
        <end position="471"/>
    </location>
</feature>
<evidence type="ECO:0000256" key="1">
    <source>
        <dbReference type="ARBA" id="ARBA00004141"/>
    </source>
</evidence>
<evidence type="ECO:0000256" key="6">
    <source>
        <dbReference type="SAM" id="Phobius"/>
    </source>
</evidence>
<dbReference type="Proteomes" id="UP001153069">
    <property type="component" value="Unassembled WGS sequence"/>
</dbReference>
<dbReference type="GO" id="GO:0004930">
    <property type="term" value="F:G protein-coupled receptor activity"/>
    <property type="evidence" value="ECO:0007669"/>
    <property type="project" value="TreeGrafter"/>
</dbReference>
<feature type="transmembrane region" description="Helical" evidence="6">
    <location>
        <begin position="567"/>
        <end position="590"/>
    </location>
</feature>
<feature type="region of interest" description="Disordered" evidence="5">
    <location>
        <begin position="864"/>
        <end position="891"/>
    </location>
</feature>
<dbReference type="PANTHER" id="PTHR23112:SF0">
    <property type="entry name" value="TRANSMEMBRANE PROTEIN 116"/>
    <property type="match status" value="1"/>
</dbReference>
<sequence>MSCEDERPEMDILDVERTCERIEKEVFGWTGDYEYYDEDWDQIVVVGASTFLTEQHIDFLNQVRATDDFCLEIKRAYPQCRFCDPRVSLECSAEWSLTTCGGRPSLQEILQDNETYPLFVTDLDIHMACDVLIQAYEATEDDFFASSIRIPSSIQVCEYQNQIKHLCPGFCEGGCFDEIINPPSCNPEINETGTPFDEQAIEAACSFMLETFFRKADVAVINNVSVHWEYLRGMDALSPEGCEDMHQLYARCPWCKQSELCFDETNPLSCDGPTGSFGEDSEADEEVNIEEECLQLSHAIADQFKQNDLYDLASHQARLTTPKNSSLCDRARKYYHKCIWCDKDAQVAKESGCLVPDVDICIMGGKAPEGYVSTVASSLNLSKPTGEDCDSFTEFYQAKTETTRPTTIQACYEALFMANLCPIQFCISRQPDHVIDKNYLGATTQAQKRALIWLSRVAAILSFLGASYILYDTLSDKKARTTTYHQLLVGMATFDIVTAFAWRFATLPIDADKAGHVEGAMGNAATCKTQAFFIQLGFTSVFFNVSLAIYYVLVVAQGWKEFQLQKIRLYLLSGPVVVGLGLAFGALPIYHWLEYGCHIEPLPEGELWSVLVFVVLPLGLSILAITASMMTVYCTVRKQSAAAKKWTMGISQASKMEQAVFWQCLFYVMAFYITWPILFSVYLASLDDKVRIFGLSLTVAFVAPLQGFNNFLVYIRPKLRQSKKRTTRRTTNISQLGSSLARRVSSLLSKLFVVAPVDHGLDDDDPLSSMDPSAALPLYRERTGFDENDNPSNPQQQIPAIPEDSNCEDDDSGANNDFHDEPADGCTLLCMADSGSQEMAIQEQASKQASFDDMSCSSECLRQQQVVSTTQSDGQEASRGVSADGSTDEYPLFPYYEKRKDWSQYLLRR</sequence>
<dbReference type="GO" id="GO:0007189">
    <property type="term" value="P:adenylate cyclase-activating G protein-coupled receptor signaling pathway"/>
    <property type="evidence" value="ECO:0007669"/>
    <property type="project" value="TreeGrafter"/>
</dbReference>
<reference evidence="7" key="1">
    <citation type="submission" date="2020-06" db="EMBL/GenBank/DDBJ databases">
        <authorList>
            <consortium name="Plant Systems Biology data submission"/>
        </authorList>
    </citation>
    <scope>NUCLEOTIDE SEQUENCE</scope>
    <source>
        <strain evidence="7">D6</strain>
    </source>
</reference>
<evidence type="ECO:0000256" key="5">
    <source>
        <dbReference type="SAM" id="MobiDB-lite"/>
    </source>
</evidence>
<comment type="subcellular location">
    <subcellularLocation>
        <location evidence="1">Membrane</location>
        <topology evidence="1">Multi-pass membrane protein</topology>
    </subcellularLocation>
</comment>
<feature type="compositionally biased region" description="Polar residues" evidence="5">
    <location>
        <begin position="864"/>
        <end position="875"/>
    </location>
</feature>
<proteinExistence type="predicted"/>
<accession>A0A9N8DMM5</accession>
<dbReference type="SUPFAM" id="SSF81321">
    <property type="entry name" value="Family A G protein-coupled receptor-like"/>
    <property type="match status" value="1"/>
</dbReference>
<gene>
    <name evidence="7" type="ORF">SEMRO_162_G072940.1</name>
</gene>
<keyword evidence="4 6" id="KW-0472">Membrane</keyword>
<feature type="transmembrane region" description="Helical" evidence="6">
    <location>
        <begin position="692"/>
        <end position="715"/>
    </location>
</feature>
<dbReference type="CDD" id="cd00637">
    <property type="entry name" value="7tm_classA_rhodopsin-like"/>
    <property type="match status" value="1"/>
</dbReference>
<feature type="transmembrane region" description="Helical" evidence="6">
    <location>
        <begin position="610"/>
        <end position="636"/>
    </location>
</feature>
<feature type="transmembrane region" description="Helical" evidence="6">
    <location>
        <begin position="664"/>
        <end position="686"/>
    </location>
</feature>
<dbReference type="GO" id="GO:0005886">
    <property type="term" value="C:plasma membrane"/>
    <property type="evidence" value="ECO:0007669"/>
    <property type="project" value="TreeGrafter"/>
</dbReference>
<comment type="caution">
    <text evidence="7">The sequence shown here is derived from an EMBL/GenBank/DDBJ whole genome shotgun (WGS) entry which is preliminary data.</text>
</comment>
<feature type="transmembrane region" description="Helical" evidence="6">
    <location>
        <begin position="483"/>
        <end position="505"/>
    </location>
</feature>
<dbReference type="AlphaFoldDB" id="A0A9N8DMM5"/>